<dbReference type="FunFam" id="4.10.280.10:FF:000019">
    <property type="entry name" value="Myc proto-oncogene protein"/>
    <property type="match status" value="1"/>
</dbReference>
<dbReference type="InterPro" id="IPR036638">
    <property type="entry name" value="HLH_DNA-bd_sf"/>
</dbReference>
<feature type="region of interest" description="Disordered" evidence="5">
    <location>
        <begin position="1"/>
        <end position="47"/>
    </location>
</feature>
<keyword evidence="4" id="KW-0175">Coiled coil</keyword>
<evidence type="ECO:0000256" key="2">
    <source>
        <dbReference type="ARBA" id="ARBA00023125"/>
    </source>
</evidence>
<dbReference type="AlphaFoldDB" id="A0A2A2JJR3"/>
<dbReference type="OrthoDB" id="8964853at2759"/>
<dbReference type="STRING" id="2018661.A0A2A2JJR3"/>
<dbReference type="GO" id="GO:0003700">
    <property type="term" value="F:DNA-binding transcription factor activity"/>
    <property type="evidence" value="ECO:0007669"/>
    <property type="project" value="TreeGrafter"/>
</dbReference>
<feature type="compositionally biased region" description="Acidic residues" evidence="5">
    <location>
        <begin position="1"/>
        <end position="11"/>
    </location>
</feature>
<protein>
    <recommendedName>
        <fullName evidence="6">BHLH domain-containing protein</fullName>
    </recommendedName>
</protein>
<feature type="compositionally biased region" description="Basic and acidic residues" evidence="5">
    <location>
        <begin position="38"/>
        <end position="47"/>
    </location>
</feature>
<evidence type="ECO:0000313" key="7">
    <source>
        <dbReference type="EMBL" id="PAV61861.1"/>
    </source>
</evidence>
<organism evidence="7 8">
    <name type="scientific">Diploscapter pachys</name>
    <dbReference type="NCBI Taxonomy" id="2018661"/>
    <lineage>
        <taxon>Eukaryota</taxon>
        <taxon>Metazoa</taxon>
        <taxon>Ecdysozoa</taxon>
        <taxon>Nematoda</taxon>
        <taxon>Chromadorea</taxon>
        <taxon>Rhabditida</taxon>
        <taxon>Rhabditina</taxon>
        <taxon>Rhabditomorpha</taxon>
        <taxon>Rhabditoidea</taxon>
        <taxon>Rhabditidae</taxon>
        <taxon>Diploscapter</taxon>
    </lineage>
</organism>
<comment type="similarity">
    <text evidence="1">Belongs to the MAX family.</text>
</comment>
<dbReference type="InterPro" id="IPR011598">
    <property type="entry name" value="bHLH_dom"/>
</dbReference>
<dbReference type="GO" id="GO:0045944">
    <property type="term" value="P:positive regulation of transcription by RNA polymerase II"/>
    <property type="evidence" value="ECO:0007669"/>
    <property type="project" value="TreeGrafter"/>
</dbReference>
<gene>
    <name evidence="7" type="ORF">WR25_22787</name>
</gene>
<dbReference type="Proteomes" id="UP000218231">
    <property type="component" value="Unassembled WGS sequence"/>
</dbReference>
<feature type="coiled-coil region" evidence="4">
    <location>
        <begin position="86"/>
        <end position="116"/>
    </location>
</feature>
<feature type="domain" description="BHLH" evidence="6">
    <location>
        <begin position="31"/>
        <end position="82"/>
    </location>
</feature>
<name>A0A2A2JJR3_9BILA</name>
<comment type="caution">
    <text evidence="7">The sequence shown here is derived from an EMBL/GenBank/DDBJ whole genome shotgun (WGS) entry which is preliminary data.</text>
</comment>
<evidence type="ECO:0000259" key="6">
    <source>
        <dbReference type="PROSITE" id="PS50888"/>
    </source>
</evidence>
<keyword evidence="2" id="KW-0238">DNA-binding</keyword>
<keyword evidence="3" id="KW-0539">Nucleus</keyword>
<dbReference type="Pfam" id="PF00010">
    <property type="entry name" value="HLH"/>
    <property type="match status" value="1"/>
</dbReference>
<accession>A0A2A2JJR3</accession>
<dbReference type="GO" id="GO:0046983">
    <property type="term" value="F:protein dimerization activity"/>
    <property type="evidence" value="ECO:0007669"/>
    <property type="project" value="InterPro"/>
</dbReference>
<reference evidence="7 8" key="1">
    <citation type="journal article" date="2017" name="Curr. Biol.">
        <title>Genome architecture and evolution of a unichromosomal asexual nematode.</title>
        <authorList>
            <person name="Fradin H."/>
            <person name="Zegar C."/>
            <person name="Gutwein M."/>
            <person name="Lucas J."/>
            <person name="Kovtun M."/>
            <person name="Corcoran D."/>
            <person name="Baugh L.R."/>
            <person name="Kiontke K."/>
            <person name="Gunsalus K."/>
            <person name="Fitch D.H."/>
            <person name="Piano F."/>
        </authorList>
    </citation>
    <scope>NUCLEOTIDE SEQUENCE [LARGE SCALE GENOMIC DNA]</scope>
    <source>
        <strain evidence="7">PF1309</strain>
    </source>
</reference>
<dbReference type="EMBL" id="LIAE01010396">
    <property type="protein sequence ID" value="PAV61861.1"/>
    <property type="molecule type" value="Genomic_DNA"/>
</dbReference>
<evidence type="ECO:0000256" key="3">
    <source>
        <dbReference type="ARBA" id="ARBA00023242"/>
    </source>
</evidence>
<evidence type="ECO:0000256" key="1">
    <source>
        <dbReference type="ARBA" id="ARBA00007628"/>
    </source>
</evidence>
<proteinExistence type="inferred from homology"/>
<keyword evidence="8" id="KW-1185">Reference proteome</keyword>
<dbReference type="GO" id="GO:0090575">
    <property type="term" value="C:RNA polymerase II transcription regulator complex"/>
    <property type="evidence" value="ECO:0007669"/>
    <property type="project" value="TreeGrafter"/>
</dbReference>
<dbReference type="PANTHER" id="PTHR10328:SF10">
    <property type="entry name" value="MAX-LIKE PROTEIN 1"/>
    <property type="match status" value="1"/>
</dbReference>
<dbReference type="SMART" id="SM00353">
    <property type="entry name" value="HLH"/>
    <property type="match status" value="1"/>
</dbReference>
<evidence type="ECO:0000313" key="8">
    <source>
        <dbReference type="Proteomes" id="UP000218231"/>
    </source>
</evidence>
<dbReference type="Gene3D" id="4.10.280.10">
    <property type="entry name" value="Helix-loop-helix DNA-binding domain"/>
    <property type="match status" value="1"/>
</dbReference>
<sequence length="119" mass="13955">MSDFSDSDEEHYDSPQGSVRPLNGQDDPKKHARAQHNALERRRRDNIKDMYSSLKDTIPDMQNERASRAMILKRAIDAIEDTHKGNEMDVNEVSKMEEENKRLEQQLEELKRQKEMNGK</sequence>
<dbReference type="PANTHER" id="PTHR10328">
    <property type="entry name" value="PROTEIN MAX MYC-ASSOCIATED FACTOR X"/>
    <property type="match status" value="1"/>
</dbReference>
<dbReference type="SUPFAM" id="SSF47459">
    <property type="entry name" value="HLH, helix-loop-helix DNA-binding domain"/>
    <property type="match status" value="1"/>
</dbReference>
<evidence type="ECO:0000256" key="5">
    <source>
        <dbReference type="SAM" id="MobiDB-lite"/>
    </source>
</evidence>
<evidence type="ECO:0000256" key="4">
    <source>
        <dbReference type="SAM" id="Coils"/>
    </source>
</evidence>
<dbReference type="PROSITE" id="PS50888">
    <property type="entry name" value="BHLH"/>
    <property type="match status" value="1"/>
</dbReference>
<dbReference type="GO" id="GO:0003677">
    <property type="term" value="F:DNA binding"/>
    <property type="evidence" value="ECO:0007669"/>
    <property type="project" value="UniProtKB-KW"/>
</dbReference>